<keyword evidence="6" id="KW-0067">ATP-binding</keyword>
<dbReference type="UniPathway" id="UPA00060">
    <property type="reaction ID" value="UER00138"/>
</dbReference>
<dbReference type="PANTHER" id="PTHR20858">
    <property type="entry name" value="PHOSPHOMETHYLPYRIMIDINE KINASE"/>
    <property type="match status" value="1"/>
</dbReference>
<evidence type="ECO:0000313" key="9">
    <source>
        <dbReference type="Proteomes" id="UP000003019"/>
    </source>
</evidence>
<dbReference type="InterPro" id="IPR004399">
    <property type="entry name" value="HMP/HMP-P_kinase_dom"/>
</dbReference>
<keyword evidence="5 8" id="KW-0418">Kinase</keyword>
<dbReference type="CDD" id="cd01169">
    <property type="entry name" value="HMPP_kinase"/>
    <property type="match status" value="1"/>
</dbReference>
<reference evidence="8 9" key="1">
    <citation type="submission" date="2011-05" db="EMBL/GenBank/DDBJ databases">
        <authorList>
            <person name="Muzny D."/>
            <person name="Qin X."/>
            <person name="Deng J."/>
            <person name="Jiang H."/>
            <person name="Liu Y."/>
            <person name="Qu J."/>
            <person name="Song X.-Z."/>
            <person name="Zhang L."/>
            <person name="Thornton R."/>
            <person name="Coyle M."/>
            <person name="Francisco L."/>
            <person name="Jackson L."/>
            <person name="Javaid M."/>
            <person name="Korchina V."/>
            <person name="Kovar C."/>
            <person name="Mata R."/>
            <person name="Mathew T."/>
            <person name="Ngo R."/>
            <person name="Nguyen L."/>
            <person name="Nguyen N."/>
            <person name="Okwuonu G."/>
            <person name="Ongeri F."/>
            <person name="Pham C."/>
            <person name="Simmons D."/>
            <person name="Wilczek-Boney K."/>
            <person name="Hale W."/>
            <person name="Jakkamsetti A."/>
            <person name="Pham P."/>
            <person name="Ruth R."/>
            <person name="San Lucas F."/>
            <person name="Warren J."/>
            <person name="Zhang J."/>
            <person name="Zhao Z."/>
            <person name="Zhou C."/>
            <person name="Zhu D."/>
            <person name="Lee S."/>
            <person name="Bess C."/>
            <person name="Blankenburg K."/>
            <person name="Forbes L."/>
            <person name="Fu Q."/>
            <person name="Gubbala S."/>
            <person name="Hirani K."/>
            <person name="Jayaseelan J.C."/>
            <person name="Lara F."/>
            <person name="Munidasa M."/>
            <person name="Palculict T."/>
            <person name="Patil S."/>
            <person name="Pu L.-L."/>
            <person name="Saada N."/>
            <person name="Tang L."/>
            <person name="Weissenberger G."/>
            <person name="Zhu Y."/>
            <person name="Hemphill L."/>
            <person name="Shang Y."/>
            <person name="Youmans B."/>
            <person name="Ayvaz T."/>
            <person name="Ross M."/>
            <person name="Santibanez J."/>
            <person name="Aqrawi P."/>
            <person name="Gross S."/>
            <person name="Joshi V."/>
            <person name="Fowler G."/>
            <person name="Nazareth L."/>
            <person name="Reid J."/>
            <person name="Worley K."/>
            <person name="Petrosino J."/>
            <person name="Highlander S."/>
            <person name="Gibbs R."/>
        </authorList>
    </citation>
    <scope>NUCLEOTIDE SEQUENCE [LARGE SCALE GENOMIC DNA]</scope>
    <source>
        <strain evidence="8 9">871</strain>
    </source>
</reference>
<keyword evidence="4" id="KW-0547">Nucleotide-binding</keyword>
<dbReference type="NCBIfam" id="TIGR00097">
    <property type="entry name" value="HMP-P_kinase"/>
    <property type="match status" value="1"/>
</dbReference>
<dbReference type="GO" id="GO:0005524">
    <property type="term" value="F:ATP binding"/>
    <property type="evidence" value="ECO:0007669"/>
    <property type="project" value="UniProtKB-KW"/>
</dbReference>
<dbReference type="Gene3D" id="3.40.1190.20">
    <property type="match status" value="1"/>
</dbReference>
<evidence type="ECO:0000256" key="6">
    <source>
        <dbReference type="ARBA" id="ARBA00022840"/>
    </source>
</evidence>
<evidence type="ECO:0000256" key="4">
    <source>
        <dbReference type="ARBA" id="ARBA00022741"/>
    </source>
</evidence>
<dbReference type="EMBL" id="AGAY01000004">
    <property type="protein sequence ID" value="EGY53686.1"/>
    <property type="molecule type" value="Genomic_DNA"/>
</dbReference>
<dbReference type="InterPro" id="IPR013749">
    <property type="entry name" value="PM/HMP-P_kinase-1"/>
</dbReference>
<dbReference type="FunFam" id="3.40.1190.20:FF:000003">
    <property type="entry name" value="Phosphomethylpyrimidine kinase ThiD"/>
    <property type="match status" value="1"/>
</dbReference>
<protein>
    <recommendedName>
        <fullName evidence="2">hydroxymethylpyrimidine kinase</fullName>
        <ecNumber evidence="2">2.7.1.49</ecNumber>
    </recommendedName>
</protein>
<organism evidence="8 9">
    <name type="scientific">Neisseria shayeganii 871</name>
    <dbReference type="NCBI Taxonomy" id="1032488"/>
    <lineage>
        <taxon>Bacteria</taxon>
        <taxon>Pseudomonadati</taxon>
        <taxon>Pseudomonadota</taxon>
        <taxon>Betaproteobacteria</taxon>
        <taxon>Neisseriales</taxon>
        <taxon>Neisseriaceae</taxon>
        <taxon>Neisseria</taxon>
    </lineage>
</organism>
<sequence>MPIIRLPETAVAAFQVACFPSHPFHRSEAAMPLPAPFPRVLSIAGSDPGGGAGIQADLKTFGALGAYGTAAVTALTVQNTQGVHRVHPLPAELVAAQAEAVLADIRIDAVKIGMLPDADCIRAVAEVLRRHPVSFVVLDPVLHATSGMPLSTGAASAVLLAELLPLADLITPNLSELARLSGQPQAADEDEMLAQGRLLLAQGARAVLLKGGHWENSSQARDWLLTADGQTHPFSSPRIDTPHTHGTGCTLSSAIAALRPQHDSLPAAVAEAKRYLQGALETGSRWQLGHGRGPLAHFWRQPHGQEH</sequence>
<name>G4CEV1_9NEIS</name>
<evidence type="ECO:0000313" key="8">
    <source>
        <dbReference type="EMBL" id="EGY53686.1"/>
    </source>
</evidence>
<keyword evidence="3 8" id="KW-0808">Transferase</keyword>
<dbReference type="GO" id="GO:0005829">
    <property type="term" value="C:cytosol"/>
    <property type="evidence" value="ECO:0007669"/>
    <property type="project" value="TreeGrafter"/>
</dbReference>
<accession>G4CEV1</accession>
<dbReference type="EC" id="2.7.1.49" evidence="2"/>
<feature type="domain" description="Pyridoxamine kinase/Phosphomethylpyrimidine kinase" evidence="7">
    <location>
        <begin position="47"/>
        <end position="295"/>
    </location>
</feature>
<dbReference type="HOGENOM" id="CLU_020520_0_1_4"/>
<dbReference type="GO" id="GO:0009229">
    <property type="term" value="P:thiamine diphosphate biosynthetic process"/>
    <property type="evidence" value="ECO:0007669"/>
    <property type="project" value="UniProtKB-UniPathway"/>
</dbReference>
<gene>
    <name evidence="8" type="primary">thiD</name>
    <name evidence="8" type="ORF">HMPREF9371_0140</name>
</gene>
<dbReference type="GO" id="GO:0008902">
    <property type="term" value="F:hydroxymethylpyrimidine kinase activity"/>
    <property type="evidence" value="ECO:0007669"/>
    <property type="project" value="UniProtKB-EC"/>
</dbReference>
<evidence type="ECO:0000256" key="5">
    <source>
        <dbReference type="ARBA" id="ARBA00022777"/>
    </source>
</evidence>
<dbReference type="Proteomes" id="UP000003019">
    <property type="component" value="Unassembled WGS sequence"/>
</dbReference>
<dbReference type="Pfam" id="PF08543">
    <property type="entry name" value="Phos_pyr_kin"/>
    <property type="match status" value="1"/>
</dbReference>
<comment type="caution">
    <text evidence="8">The sequence shown here is derived from an EMBL/GenBank/DDBJ whole genome shotgun (WGS) entry which is preliminary data.</text>
</comment>
<comment type="pathway">
    <text evidence="1">Cofactor biosynthesis; thiamine diphosphate biosynthesis.</text>
</comment>
<dbReference type="GO" id="GO:0008972">
    <property type="term" value="F:phosphomethylpyrimidine kinase activity"/>
    <property type="evidence" value="ECO:0007669"/>
    <property type="project" value="InterPro"/>
</dbReference>
<evidence type="ECO:0000256" key="3">
    <source>
        <dbReference type="ARBA" id="ARBA00022679"/>
    </source>
</evidence>
<keyword evidence="9" id="KW-1185">Reference proteome</keyword>
<evidence type="ECO:0000256" key="1">
    <source>
        <dbReference type="ARBA" id="ARBA00004948"/>
    </source>
</evidence>
<evidence type="ECO:0000256" key="2">
    <source>
        <dbReference type="ARBA" id="ARBA00012135"/>
    </source>
</evidence>
<dbReference type="STRING" id="1032488.HMPREF9371_0140"/>
<dbReference type="PATRIC" id="fig|1032488.3.peg.127"/>
<evidence type="ECO:0000259" key="7">
    <source>
        <dbReference type="Pfam" id="PF08543"/>
    </source>
</evidence>
<dbReference type="SUPFAM" id="SSF53613">
    <property type="entry name" value="Ribokinase-like"/>
    <property type="match status" value="1"/>
</dbReference>
<proteinExistence type="predicted"/>
<dbReference type="PANTHER" id="PTHR20858:SF17">
    <property type="entry name" value="HYDROXYMETHYLPYRIMIDINE_PHOSPHOMETHYLPYRIMIDINE KINASE THI20-RELATED"/>
    <property type="match status" value="1"/>
</dbReference>
<dbReference type="GO" id="GO:0009228">
    <property type="term" value="P:thiamine biosynthetic process"/>
    <property type="evidence" value="ECO:0007669"/>
    <property type="project" value="InterPro"/>
</dbReference>
<dbReference type="AlphaFoldDB" id="G4CEV1"/>
<dbReference type="InterPro" id="IPR029056">
    <property type="entry name" value="Ribokinase-like"/>
</dbReference>